<protein>
    <recommendedName>
        <fullName evidence="1">BioF2-like acetyltransferase domain-containing protein</fullName>
    </recommendedName>
</protein>
<dbReference type="AlphaFoldDB" id="A0A059KJK0"/>
<dbReference type="SUPFAM" id="SSF55729">
    <property type="entry name" value="Acyl-CoA N-acyltransferases (Nat)"/>
    <property type="match status" value="1"/>
</dbReference>
<dbReference type="InterPro" id="IPR016181">
    <property type="entry name" value="Acyl_CoA_acyltransferase"/>
</dbReference>
<dbReference type="STRING" id="34103.SAMN05421778_11062"/>
<dbReference type="EMBL" id="AZRA01000076">
    <property type="protein sequence ID" value="KDB51520.1"/>
    <property type="molecule type" value="Genomic_DNA"/>
</dbReference>
<dbReference type="InterPro" id="IPR038740">
    <property type="entry name" value="BioF2-like_GNAT_dom"/>
</dbReference>
<reference evidence="2 3" key="1">
    <citation type="journal article" date="2014" name="FEMS Microbiol. Ecol.">
        <title>Sphaerotilus natans encrusted with nanoball-shaped Fe(III) oxide minerals formed by nitrate-reducing mixotrophic Fe(II) oxidation.</title>
        <authorList>
            <person name="Park S."/>
            <person name="Kim D.H."/>
            <person name="Lee J.H."/>
            <person name="Hur H.G."/>
        </authorList>
    </citation>
    <scope>NUCLEOTIDE SEQUENCE [LARGE SCALE GENOMIC DNA]</scope>
    <source>
        <strain evidence="2 3">DSM 6575</strain>
    </source>
</reference>
<dbReference type="Proteomes" id="UP000026714">
    <property type="component" value="Unassembled WGS sequence"/>
</dbReference>
<evidence type="ECO:0000313" key="2">
    <source>
        <dbReference type="EMBL" id="KDB51520.1"/>
    </source>
</evidence>
<evidence type="ECO:0000313" key="3">
    <source>
        <dbReference type="Proteomes" id="UP000026714"/>
    </source>
</evidence>
<comment type="caution">
    <text evidence="2">The sequence shown here is derived from an EMBL/GenBank/DDBJ whole genome shotgun (WGS) entry which is preliminary data.</text>
</comment>
<feature type="domain" description="BioF2-like acetyltransferase" evidence="1">
    <location>
        <begin position="190"/>
        <end position="334"/>
    </location>
</feature>
<accession>A0A059KJK0</accession>
<sequence>MASPALPRITVVAHPDELSAHAIAIHDLLDRVPDGRGLFYQPEWVRLMAPLFLQSGRRMHFLLAWRGERLIGMAPLVIEQRPWVRGHVRRVWFWGKVQGSLALEGDFLVPEATDVRPCARAFVAHLRGPSAPADYIELAYFRGASPCQVAFEAASHIAPEQIEPMVSHWAVLAPTFDAYCATLKKSVLGKVMNRLRAAERDLGAHLTCVSRLSADELEQVEALHVQRQRELAGKGRERHSLFEIPAESGIYHAMLETASQRGWARHYLLKSGEGRVLAFALCFHFAGTLFFHLTAFDSAHAKYEPGRVLMLLKIQAEIARGDTHHIDMMPGTTKIKEDFGNHVFSHRRYLAVNTGSLMSRLRCGVWQGQTAWLERLRALRSPRSAAEA</sequence>
<evidence type="ECO:0000259" key="1">
    <source>
        <dbReference type="Pfam" id="PF13480"/>
    </source>
</evidence>
<dbReference type="Gene3D" id="3.40.630.30">
    <property type="match status" value="1"/>
</dbReference>
<keyword evidence="3" id="KW-1185">Reference proteome</keyword>
<dbReference type="Pfam" id="PF13480">
    <property type="entry name" value="Acetyltransf_6"/>
    <property type="match status" value="1"/>
</dbReference>
<gene>
    <name evidence="2" type="ORF">X805_28980</name>
</gene>
<name>A0A059KJK0_9BURK</name>
<proteinExistence type="predicted"/>
<organism evidence="2 3">
    <name type="scientific">Sphaerotilus natans subsp. natans DSM 6575</name>
    <dbReference type="NCBI Taxonomy" id="1286631"/>
    <lineage>
        <taxon>Bacteria</taxon>
        <taxon>Pseudomonadati</taxon>
        <taxon>Pseudomonadota</taxon>
        <taxon>Betaproteobacteria</taxon>
        <taxon>Burkholderiales</taxon>
        <taxon>Sphaerotilaceae</taxon>
        <taxon>Sphaerotilus</taxon>
    </lineage>
</organism>